<keyword evidence="2" id="KW-1185">Reference proteome</keyword>
<evidence type="ECO:0000313" key="2">
    <source>
        <dbReference type="Proteomes" id="UP000183995"/>
    </source>
</evidence>
<reference evidence="1 2" key="1">
    <citation type="submission" date="2016-11" db="EMBL/GenBank/DDBJ databases">
        <authorList>
            <person name="Jaros S."/>
            <person name="Januszkiewicz K."/>
            <person name="Wedrychowicz H."/>
        </authorList>
    </citation>
    <scope>NUCLEOTIDE SEQUENCE [LARGE SCALE GENOMIC DNA]</scope>
    <source>
        <strain evidence="1 2">DSM 10068</strain>
    </source>
</reference>
<dbReference type="STRING" id="1123282.SAMN02745823_03770"/>
<evidence type="ECO:0000313" key="1">
    <source>
        <dbReference type="EMBL" id="SHI23830.1"/>
    </source>
</evidence>
<proteinExistence type="predicted"/>
<name>A0A1M5ZHX1_9FIRM</name>
<dbReference type="Proteomes" id="UP000183995">
    <property type="component" value="Unassembled WGS sequence"/>
</dbReference>
<dbReference type="EMBL" id="FQXV01000022">
    <property type="protein sequence ID" value="SHI23830.1"/>
    <property type="molecule type" value="Genomic_DNA"/>
</dbReference>
<protein>
    <submittedName>
        <fullName evidence="1">Uncharacterized protein</fullName>
    </submittedName>
</protein>
<accession>A0A1M5ZHX1</accession>
<dbReference type="AlphaFoldDB" id="A0A1M5ZHX1"/>
<sequence>MEGFGLTPMSKSYRYAIPGEGYRLRDGRLHGTPSIEIEIKFPQVLENKEKFQAQLKSLFDEILEVCK</sequence>
<organism evidence="1 2">
    <name type="scientific">Sporobacter termitidis DSM 10068</name>
    <dbReference type="NCBI Taxonomy" id="1123282"/>
    <lineage>
        <taxon>Bacteria</taxon>
        <taxon>Bacillati</taxon>
        <taxon>Bacillota</taxon>
        <taxon>Clostridia</taxon>
        <taxon>Eubacteriales</taxon>
        <taxon>Oscillospiraceae</taxon>
        <taxon>Sporobacter</taxon>
    </lineage>
</organism>
<gene>
    <name evidence="1" type="ORF">SAMN02745823_03770</name>
</gene>